<dbReference type="AlphaFoldDB" id="A0A4Y2VGZ0"/>
<dbReference type="GO" id="GO:0015074">
    <property type="term" value="P:DNA integration"/>
    <property type="evidence" value="ECO:0007669"/>
    <property type="project" value="InterPro"/>
</dbReference>
<name>A0A4Y2VGZ0_ARAVE</name>
<dbReference type="OrthoDB" id="422540at2759"/>
<dbReference type="PROSITE" id="PS50994">
    <property type="entry name" value="INTEGRASE"/>
    <property type="match status" value="1"/>
</dbReference>
<dbReference type="Pfam" id="PF00665">
    <property type="entry name" value="rve"/>
    <property type="match status" value="1"/>
</dbReference>
<dbReference type="InterPro" id="IPR050951">
    <property type="entry name" value="Retrovirus_Pol_polyprotein"/>
</dbReference>
<protein>
    <recommendedName>
        <fullName evidence="1">Integrase catalytic domain-containing protein</fullName>
    </recommendedName>
</protein>
<sequence>MDTRFTHVHIDVVGPLPPSRNNRYLLTCIDRFTRWVESVPLVDQEATTRTQAFLQEWVSRFGVPEVITTDRGPRDIHLRVIPDALEKALVTRSGRDNRPVIRFQAQ</sequence>
<evidence type="ECO:0000313" key="2">
    <source>
        <dbReference type="EMBL" id="GBO23871.1"/>
    </source>
</evidence>
<proteinExistence type="predicted"/>
<dbReference type="Proteomes" id="UP000499080">
    <property type="component" value="Unassembled WGS sequence"/>
</dbReference>
<dbReference type="PANTHER" id="PTHR37984:SF15">
    <property type="entry name" value="INTEGRASE CATALYTIC DOMAIN-CONTAINING PROTEIN"/>
    <property type="match status" value="1"/>
</dbReference>
<keyword evidence="3" id="KW-1185">Reference proteome</keyword>
<accession>A0A4Y2VGZ0</accession>
<evidence type="ECO:0000259" key="1">
    <source>
        <dbReference type="PROSITE" id="PS50994"/>
    </source>
</evidence>
<comment type="caution">
    <text evidence="2">The sequence shown here is derived from an EMBL/GenBank/DDBJ whole genome shotgun (WGS) entry which is preliminary data.</text>
</comment>
<dbReference type="EMBL" id="BGPR01046903">
    <property type="protein sequence ID" value="GBO23871.1"/>
    <property type="molecule type" value="Genomic_DNA"/>
</dbReference>
<gene>
    <name evidence="2" type="ORF">AVEN_138547_1</name>
</gene>
<dbReference type="GO" id="GO:0003676">
    <property type="term" value="F:nucleic acid binding"/>
    <property type="evidence" value="ECO:0007669"/>
    <property type="project" value="InterPro"/>
</dbReference>
<evidence type="ECO:0000313" key="3">
    <source>
        <dbReference type="Proteomes" id="UP000499080"/>
    </source>
</evidence>
<dbReference type="PANTHER" id="PTHR37984">
    <property type="entry name" value="PROTEIN CBG26694"/>
    <property type="match status" value="1"/>
</dbReference>
<reference evidence="2 3" key="1">
    <citation type="journal article" date="2019" name="Sci. Rep.">
        <title>Orb-weaving spider Araneus ventricosus genome elucidates the spidroin gene catalogue.</title>
        <authorList>
            <person name="Kono N."/>
            <person name="Nakamura H."/>
            <person name="Ohtoshi R."/>
            <person name="Moran D.A.P."/>
            <person name="Shinohara A."/>
            <person name="Yoshida Y."/>
            <person name="Fujiwara M."/>
            <person name="Mori M."/>
            <person name="Tomita M."/>
            <person name="Arakawa K."/>
        </authorList>
    </citation>
    <scope>NUCLEOTIDE SEQUENCE [LARGE SCALE GENOMIC DNA]</scope>
</reference>
<dbReference type="InterPro" id="IPR001584">
    <property type="entry name" value="Integrase_cat-core"/>
</dbReference>
<organism evidence="2 3">
    <name type="scientific">Araneus ventricosus</name>
    <name type="common">Orbweaver spider</name>
    <name type="synonym">Epeira ventricosa</name>
    <dbReference type="NCBI Taxonomy" id="182803"/>
    <lineage>
        <taxon>Eukaryota</taxon>
        <taxon>Metazoa</taxon>
        <taxon>Ecdysozoa</taxon>
        <taxon>Arthropoda</taxon>
        <taxon>Chelicerata</taxon>
        <taxon>Arachnida</taxon>
        <taxon>Araneae</taxon>
        <taxon>Araneomorphae</taxon>
        <taxon>Entelegynae</taxon>
        <taxon>Araneoidea</taxon>
        <taxon>Araneidae</taxon>
        <taxon>Araneus</taxon>
    </lineage>
</organism>
<dbReference type="InterPro" id="IPR036397">
    <property type="entry name" value="RNaseH_sf"/>
</dbReference>
<feature type="domain" description="Integrase catalytic" evidence="1">
    <location>
        <begin position="1"/>
        <end position="106"/>
    </location>
</feature>
<dbReference type="InterPro" id="IPR012337">
    <property type="entry name" value="RNaseH-like_sf"/>
</dbReference>
<dbReference type="SUPFAM" id="SSF53098">
    <property type="entry name" value="Ribonuclease H-like"/>
    <property type="match status" value="1"/>
</dbReference>
<dbReference type="Gene3D" id="3.30.420.10">
    <property type="entry name" value="Ribonuclease H-like superfamily/Ribonuclease H"/>
    <property type="match status" value="1"/>
</dbReference>